<dbReference type="Proteomes" id="UP000000642">
    <property type="component" value="Chromosome"/>
</dbReference>
<evidence type="ECO:0000313" key="1">
    <source>
        <dbReference type="EMBL" id="CAL12676.1"/>
    </source>
</evidence>
<name>A1JTH9_YERE8</name>
<gene>
    <name evidence="1" type="ordered locus">YE2643</name>
</gene>
<protein>
    <submittedName>
        <fullName evidence="1">Exported protein</fullName>
    </submittedName>
</protein>
<accession>A1JTH9</accession>
<proteinExistence type="predicted"/>
<evidence type="ECO:0000313" key="2">
    <source>
        <dbReference type="Proteomes" id="UP000000642"/>
    </source>
</evidence>
<reference evidence="1 2" key="1">
    <citation type="journal article" date="2006" name="PLoS Genet.">
        <title>The complete genome sequence and comparative genome analysis of the high pathogenicity Yersinia enterocolitica strain 8081.</title>
        <authorList>
            <person name="Thomson N.R."/>
            <person name="Howard S."/>
            <person name="Wren B.W."/>
            <person name="Holden M.T.G."/>
            <person name="Crossman L."/>
            <person name="Challis G.L."/>
            <person name="Churcher C."/>
            <person name="Mungall K."/>
            <person name="Brooks K."/>
            <person name="Chillingworth T."/>
            <person name="Feltwell T."/>
            <person name="Abdellah Z."/>
            <person name="Hauser H."/>
            <person name="Jagels K."/>
            <person name="Maddison M."/>
            <person name="Moule S."/>
            <person name="Sanders M."/>
            <person name="Whitehead S."/>
            <person name="Quail M.A."/>
            <person name="Dougan G."/>
            <person name="Parkhill J."/>
            <person name="Prentice M.B."/>
        </authorList>
    </citation>
    <scope>NUCLEOTIDE SEQUENCE [LARGE SCALE GENOMIC DNA]</scope>
    <source>
        <strain evidence="2">NCTC 13174 / 8081</strain>
    </source>
</reference>
<dbReference type="EMBL" id="AM286415">
    <property type="protein sequence ID" value="CAL12676.1"/>
    <property type="molecule type" value="Genomic_DNA"/>
</dbReference>
<dbReference type="eggNOG" id="ENOG502ZP4B">
    <property type="taxonomic scope" value="Bacteria"/>
</dbReference>
<sequence length="66" mass="6984">MRWLSSLLGPSMGLASARPLQTAFKSAPGGFVTPVTYLCKLLGTHSVAAFLQPGLSRVQNAINQPE</sequence>
<dbReference type="AlphaFoldDB" id="A1JTH9"/>
<dbReference type="KEGG" id="yen:YE2643"/>
<organism evidence="1 2">
    <name type="scientific">Yersinia enterocolitica serotype O:8 / biotype 1B (strain NCTC 13174 / 8081)</name>
    <dbReference type="NCBI Taxonomy" id="393305"/>
    <lineage>
        <taxon>Bacteria</taxon>
        <taxon>Pseudomonadati</taxon>
        <taxon>Pseudomonadota</taxon>
        <taxon>Gammaproteobacteria</taxon>
        <taxon>Enterobacterales</taxon>
        <taxon>Yersiniaceae</taxon>
        <taxon>Yersinia</taxon>
    </lineage>
</organism>
<dbReference type="HOGENOM" id="CLU_2830379_0_0_6"/>